<evidence type="ECO:0000256" key="1">
    <source>
        <dbReference type="ARBA" id="ARBA00006974"/>
    </source>
</evidence>
<dbReference type="AlphaFoldDB" id="A0A833R9B7"/>
<evidence type="ECO:0008006" key="4">
    <source>
        <dbReference type="Google" id="ProtNLM"/>
    </source>
</evidence>
<comment type="caution">
    <text evidence="2">The sequence shown here is derived from an EMBL/GenBank/DDBJ whole genome shotgun (WGS) entry which is preliminary data.</text>
</comment>
<evidence type="ECO:0000313" key="3">
    <source>
        <dbReference type="Proteomes" id="UP000623129"/>
    </source>
</evidence>
<dbReference type="Pfam" id="PF02519">
    <property type="entry name" value="Auxin_inducible"/>
    <property type="match status" value="1"/>
</dbReference>
<dbReference type="OrthoDB" id="660486at2759"/>
<sequence length="162" mass="18156">MEEDKKEREKGIKKLLMRSLKKCYFLNSGSPKGENSNNQLPPIGCISVYVGPAKERFIIRTTYLNHPLFRTFLDEAESAYGYATKGPLVLPCDVESLLNTLWEIENENELAVVRSPICGLPSGGRRISTYQISSPATANIRGQNLLAKKSRSRNIPPFSPLR</sequence>
<accession>A0A833R9B7</accession>
<dbReference type="GO" id="GO:0009733">
    <property type="term" value="P:response to auxin"/>
    <property type="evidence" value="ECO:0007669"/>
    <property type="project" value="InterPro"/>
</dbReference>
<protein>
    <recommendedName>
        <fullName evidence="4">Small auxin up regulated protein</fullName>
    </recommendedName>
</protein>
<dbReference type="InterPro" id="IPR003676">
    <property type="entry name" value="SAUR_fam"/>
</dbReference>
<dbReference type="EMBL" id="SWLB01000006">
    <property type="protein sequence ID" value="KAF3337202.1"/>
    <property type="molecule type" value="Genomic_DNA"/>
</dbReference>
<evidence type="ECO:0000313" key="2">
    <source>
        <dbReference type="EMBL" id="KAF3337202.1"/>
    </source>
</evidence>
<proteinExistence type="inferred from homology"/>
<comment type="similarity">
    <text evidence="1">Belongs to the ARG7 family.</text>
</comment>
<name>A0A833R9B7_9POAL</name>
<keyword evidence="3" id="KW-1185">Reference proteome</keyword>
<reference evidence="2" key="1">
    <citation type="submission" date="2020-01" db="EMBL/GenBank/DDBJ databases">
        <title>Genome sequence of Kobresia littledalei, the first chromosome-level genome in the family Cyperaceae.</title>
        <authorList>
            <person name="Qu G."/>
        </authorList>
    </citation>
    <scope>NUCLEOTIDE SEQUENCE</scope>
    <source>
        <strain evidence="2">C.B.Clarke</strain>
        <tissue evidence="2">Leaf</tissue>
    </source>
</reference>
<organism evidence="2 3">
    <name type="scientific">Carex littledalei</name>
    <dbReference type="NCBI Taxonomy" id="544730"/>
    <lineage>
        <taxon>Eukaryota</taxon>
        <taxon>Viridiplantae</taxon>
        <taxon>Streptophyta</taxon>
        <taxon>Embryophyta</taxon>
        <taxon>Tracheophyta</taxon>
        <taxon>Spermatophyta</taxon>
        <taxon>Magnoliopsida</taxon>
        <taxon>Liliopsida</taxon>
        <taxon>Poales</taxon>
        <taxon>Cyperaceae</taxon>
        <taxon>Cyperoideae</taxon>
        <taxon>Cariceae</taxon>
        <taxon>Carex</taxon>
        <taxon>Carex subgen. Euthyceras</taxon>
    </lineage>
</organism>
<dbReference type="PANTHER" id="PTHR31374">
    <property type="entry name" value="AUXIN-INDUCED PROTEIN-LIKE-RELATED"/>
    <property type="match status" value="1"/>
</dbReference>
<gene>
    <name evidence="2" type="ORF">FCM35_KLT17789</name>
</gene>
<dbReference type="PANTHER" id="PTHR31374:SF118">
    <property type="entry name" value="OS01G0924966 PROTEIN"/>
    <property type="match status" value="1"/>
</dbReference>
<dbReference type="Proteomes" id="UP000623129">
    <property type="component" value="Unassembled WGS sequence"/>
</dbReference>